<feature type="domain" description="Methyltransferase" evidence="2">
    <location>
        <begin position="46"/>
        <end position="139"/>
    </location>
</feature>
<dbReference type="CDD" id="cd02440">
    <property type="entry name" value="AdoMet_MTases"/>
    <property type="match status" value="1"/>
</dbReference>
<dbReference type="InterPro" id="IPR029063">
    <property type="entry name" value="SAM-dependent_MTases_sf"/>
</dbReference>
<dbReference type="InterPro" id="IPR041698">
    <property type="entry name" value="Methyltransf_25"/>
</dbReference>
<evidence type="ECO:0000313" key="4">
    <source>
        <dbReference type="Proteomes" id="UP000479226"/>
    </source>
</evidence>
<sequence>MEQPVNRQFDESYWDKRYGSHGNIWSGEPNPQLVAEASPLPPGSALDVGCGEGADAVWLAGRGWRVTGVDISSVALERAAAHAAGLALAGSVTWEHHDLLLWTPPAGSFGLVSAQFMHLPQAEREEIFARLAAAVAPGGALLLVGHSPSDEDSGARRPHGADLFFTAAEVAAALDPNLWEVPVAETRARSDSGHGGWHSGENVTVHDEVLLALRRG</sequence>
<comment type="caution">
    <text evidence="3">The sequence shown here is derived from an EMBL/GenBank/DDBJ whole genome shotgun (WGS) entry which is preliminary data.</text>
</comment>
<accession>A0ABX0DBQ1</accession>
<reference evidence="3 4" key="1">
    <citation type="submission" date="2020-02" db="EMBL/GenBank/DDBJ databases">
        <title>Genome sequence of the type strain DSM 27180 of Arthrobacter silviterrae.</title>
        <authorList>
            <person name="Gao J."/>
            <person name="Sun J."/>
        </authorList>
    </citation>
    <scope>NUCLEOTIDE SEQUENCE [LARGE SCALE GENOMIC DNA]</scope>
    <source>
        <strain evidence="3 4">DSM 27180</strain>
    </source>
</reference>
<keyword evidence="1" id="KW-0808">Transferase</keyword>
<organism evidence="3 4">
    <name type="scientific">Arthrobacter silviterrae</name>
    <dbReference type="NCBI Taxonomy" id="2026658"/>
    <lineage>
        <taxon>Bacteria</taxon>
        <taxon>Bacillati</taxon>
        <taxon>Actinomycetota</taxon>
        <taxon>Actinomycetes</taxon>
        <taxon>Micrococcales</taxon>
        <taxon>Micrococcaceae</taxon>
        <taxon>Arthrobacter</taxon>
    </lineage>
</organism>
<protein>
    <submittedName>
        <fullName evidence="3">Methyltransferase domain-containing protein</fullName>
    </submittedName>
</protein>
<evidence type="ECO:0000259" key="2">
    <source>
        <dbReference type="Pfam" id="PF13649"/>
    </source>
</evidence>
<dbReference type="Proteomes" id="UP000479226">
    <property type="component" value="Unassembled WGS sequence"/>
</dbReference>
<dbReference type="PANTHER" id="PTHR43861">
    <property type="entry name" value="TRANS-ACONITATE 2-METHYLTRANSFERASE-RELATED"/>
    <property type="match status" value="1"/>
</dbReference>
<keyword evidence="4" id="KW-1185">Reference proteome</keyword>
<dbReference type="Gene3D" id="3.40.50.150">
    <property type="entry name" value="Vaccinia Virus protein VP39"/>
    <property type="match status" value="1"/>
</dbReference>
<evidence type="ECO:0000313" key="3">
    <source>
        <dbReference type="EMBL" id="NGN82764.1"/>
    </source>
</evidence>
<evidence type="ECO:0000256" key="1">
    <source>
        <dbReference type="ARBA" id="ARBA00022679"/>
    </source>
</evidence>
<proteinExistence type="predicted"/>
<dbReference type="GO" id="GO:0032259">
    <property type="term" value="P:methylation"/>
    <property type="evidence" value="ECO:0007669"/>
    <property type="project" value="UniProtKB-KW"/>
</dbReference>
<dbReference type="SUPFAM" id="SSF53335">
    <property type="entry name" value="S-adenosyl-L-methionine-dependent methyltransferases"/>
    <property type="match status" value="1"/>
</dbReference>
<dbReference type="PANTHER" id="PTHR43861:SF3">
    <property type="entry name" value="PUTATIVE (AFU_ORTHOLOGUE AFUA_2G14390)-RELATED"/>
    <property type="match status" value="1"/>
</dbReference>
<keyword evidence="3" id="KW-0489">Methyltransferase</keyword>
<name>A0ABX0DBQ1_9MICC</name>
<dbReference type="GO" id="GO:0008168">
    <property type="term" value="F:methyltransferase activity"/>
    <property type="evidence" value="ECO:0007669"/>
    <property type="project" value="UniProtKB-KW"/>
</dbReference>
<dbReference type="Pfam" id="PF13649">
    <property type="entry name" value="Methyltransf_25"/>
    <property type="match status" value="1"/>
</dbReference>
<dbReference type="EMBL" id="JAAKZI010000005">
    <property type="protein sequence ID" value="NGN82764.1"/>
    <property type="molecule type" value="Genomic_DNA"/>
</dbReference>
<gene>
    <name evidence="3" type="ORF">G6N77_04700</name>
</gene>